<dbReference type="Proteomes" id="UP001149140">
    <property type="component" value="Unassembled WGS sequence"/>
</dbReference>
<name>A0A9X3MNK5_9ACTN</name>
<comment type="caution">
    <text evidence="2">The sequence shown here is derived from an EMBL/GenBank/DDBJ whole genome shotgun (WGS) entry which is preliminary data.</text>
</comment>
<dbReference type="InterPro" id="IPR002686">
    <property type="entry name" value="Transposase_17"/>
</dbReference>
<dbReference type="PANTHER" id="PTHR34322">
    <property type="entry name" value="TRANSPOSASE, Y1_TNP DOMAIN-CONTAINING"/>
    <property type="match status" value="1"/>
</dbReference>
<protein>
    <submittedName>
        <fullName evidence="2">Transposase</fullName>
    </submittedName>
</protein>
<accession>A0A9X3MNK5</accession>
<gene>
    <name evidence="2" type="ORF">OM076_04600</name>
</gene>
<evidence type="ECO:0000259" key="1">
    <source>
        <dbReference type="SMART" id="SM01321"/>
    </source>
</evidence>
<evidence type="ECO:0000313" key="3">
    <source>
        <dbReference type="Proteomes" id="UP001149140"/>
    </source>
</evidence>
<reference evidence="2" key="1">
    <citation type="submission" date="2022-10" db="EMBL/GenBank/DDBJ databases">
        <title>The WGS of Solirubrobacter ginsenosidimutans DSM 21036.</title>
        <authorList>
            <person name="Jiang Z."/>
        </authorList>
    </citation>
    <scope>NUCLEOTIDE SEQUENCE</scope>
    <source>
        <strain evidence="2">DSM 21036</strain>
    </source>
</reference>
<organism evidence="2 3">
    <name type="scientific">Solirubrobacter ginsenosidimutans</name>
    <dbReference type="NCBI Taxonomy" id="490573"/>
    <lineage>
        <taxon>Bacteria</taxon>
        <taxon>Bacillati</taxon>
        <taxon>Actinomycetota</taxon>
        <taxon>Thermoleophilia</taxon>
        <taxon>Solirubrobacterales</taxon>
        <taxon>Solirubrobacteraceae</taxon>
        <taxon>Solirubrobacter</taxon>
    </lineage>
</organism>
<dbReference type="GO" id="GO:0006313">
    <property type="term" value="P:DNA transposition"/>
    <property type="evidence" value="ECO:0007669"/>
    <property type="project" value="InterPro"/>
</dbReference>
<dbReference type="PANTHER" id="PTHR34322:SF2">
    <property type="entry name" value="TRANSPOSASE IS200-LIKE DOMAIN-CONTAINING PROTEIN"/>
    <property type="match status" value="1"/>
</dbReference>
<dbReference type="GO" id="GO:0003677">
    <property type="term" value="F:DNA binding"/>
    <property type="evidence" value="ECO:0007669"/>
    <property type="project" value="InterPro"/>
</dbReference>
<dbReference type="AlphaFoldDB" id="A0A9X3MNK5"/>
<sequence length="173" mass="20098">MEIADGIHHVWARGNDRQLIYWDDEDCVLYLKLLAAEVVRKGWRFFAYCLMENHLHLLLQTPEPNLGKGMQRLHGDYALLYNRRHRKVGHVFQGRYGSKPMADDDHFWTTARYILRNPVEAGLCRTAEEWKWSSHRAVLDGTAPPWLDATRLLERFGVTGGDPHTVYRALVDG</sequence>
<feature type="domain" description="Transposase IS200-like" evidence="1">
    <location>
        <begin position="3"/>
        <end position="117"/>
    </location>
</feature>
<dbReference type="SMART" id="SM01321">
    <property type="entry name" value="Y1_Tnp"/>
    <property type="match status" value="1"/>
</dbReference>
<evidence type="ECO:0000313" key="2">
    <source>
        <dbReference type="EMBL" id="MDA0159534.1"/>
    </source>
</evidence>
<dbReference type="Pfam" id="PF01797">
    <property type="entry name" value="Y1_Tnp"/>
    <property type="match status" value="1"/>
</dbReference>
<dbReference type="InterPro" id="IPR036515">
    <property type="entry name" value="Transposase_17_sf"/>
</dbReference>
<dbReference type="Gene3D" id="3.30.70.1290">
    <property type="entry name" value="Transposase IS200-like"/>
    <property type="match status" value="1"/>
</dbReference>
<dbReference type="GO" id="GO:0004803">
    <property type="term" value="F:transposase activity"/>
    <property type="evidence" value="ECO:0007669"/>
    <property type="project" value="InterPro"/>
</dbReference>
<dbReference type="EMBL" id="JAPDOD010000002">
    <property type="protein sequence ID" value="MDA0159534.1"/>
    <property type="molecule type" value="Genomic_DNA"/>
</dbReference>
<keyword evidence="3" id="KW-1185">Reference proteome</keyword>
<dbReference type="RefSeq" id="WP_270038272.1">
    <property type="nucleotide sequence ID" value="NZ_JAPDOD010000002.1"/>
</dbReference>
<dbReference type="SUPFAM" id="SSF143422">
    <property type="entry name" value="Transposase IS200-like"/>
    <property type="match status" value="1"/>
</dbReference>
<proteinExistence type="predicted"/>